<organism evidence="1 2">
    <name type="scientific">Vibrio diazotrophicus</name>
    <dbReference type="NCBI Taxonomy" id="685"/>
    <lineage>
        <taxon>Bacteria</taxon>
        <taxon>Pseudomonadati</taxon>
        <taxon>Pseudomonadota</taxon>
        <taxon>Gammaproteobacteria</taxon>
        <taxon>Vibrionales</taxon>
        <taxon>Vibrionaceae</taxon>
        <taxon>Vibrio</taxon>
    </lineage>
</organism>
<dbReference type="AlphaFoldDB" id="A0A329DSZ7"/>
<dbReference type="InterPro" id="IPR041492">
    <property type="entry name" value="HAD_2"/>
</dbReference>
<evidence type="ECO:0000313" key="1">
    <source>
        <dbReference type="EMBL" id="RAS52422.1"/>
    </source>
</evidence>
<keyword evidence="1" id="KW-0378">Hydrolase</keyword>
<dbReference type="SUPFAM" id="SSF56784">
    <property type="entry name" value="HAD-like"/>
    <property type="match status" value="1"/>
</dbReference>
<dbReference type="InterPro" id="IPR006439">
    <property type="entry name" value="HAD-SF_hydro_IA"/>
</dbReference>
<dbReference type="GO" id="GO:0050308">
    <property type="term" value="F:sugar-phosphatase activity"/>
    <property type="evidence" value="ECO:0007669"/>
    <property type="project" value="TreeGrafter"/>
</dbReference>
<dbReference type="EMBL" id="QLTR01000068">
    <property type="protein sequence ID" value="RAS52422.1"/>
    <property type="molecule type" value="Genomic_DNA"/>
</dbReference>
<dbReference type="CDD" id="cd07505">
    <property type="entry name" value="HAD_BPGM-like"/>
    <property type="match status" value="1"/>
</dbReference>
<accession>A0A329DSZ7</accession>
<gene>
    <name evidence="1" type="ORF">DET48_1681</name>
</gene>
<dbReference type="Proteomes" id="UP000248729">
    <property type="component" value="Unassembled WGS sequence"/>
</dbReference>
<reference evidence="1 2" key="1">
    <citation type="submission" date="2018-06" db="EMBL/GenBank/DDBJ databases">
        <title>Freshwater and sediment microbial communities from various areas in North America, analyzing microbe dynamics in response to fracking.</title>
        <authorList>
            <person name="Lamendella R."/>
        </authorList>
    </citation>
    <scope>NUCLEOTIDE SEQUENCE [LARGE SCALE GENOMIC DNA]</scope>
    <source>
        <strain evidence="1 2">99A</strain>
    </source>
</reference>
<dbReference type="PANTHER" id="PTHR43481">
    <property type="entry name" value="FRUCTOSE-1-PHOSPHATE PHOSPHATASE"/>
    <property type="match status" value="1"/>
</dbReference>
<evidence type="ECO:0000313" key="2">
    <source>
        <dbReference type="Proteomes" id="UP000248729"/>
    </source>
</evidence>
<dbReference type="Pfam" id="PF13419">
    <property type="entry name" value="HAD_2"/>
    <property type="match status" value="1"/>
</dbReference>
<dbReference type="InterPro" id="IPR051806">
    <property type="entry name" value="HAD-like_SPP"/>
</dbReference>
<dbReference type="Gene3D" id="3.40.50.1000">
    <property type="entry name" value="HAD superfamily/HAD-like"/>
    <property type="match status" value="1"/>
</dbReference>
<dbReference type="InterPro" id="IPR036412">
    <property type="entry name" value="HAD-like_sf"/>
</dbReference>
<dbReference type="NCBIfam" id="TIGR01509">
    <property type="entry name" value="HAD-SF-IA-v3"/>
    <property type="match status" value="1"/>
</dbReference>
<dbReference type="InterPro" id="IPR023214">
    <property type="entry name" value="HAD_sf"/>
</dbReference>
<sequence length="73" mass="8104">MDDLLRYHKLSYLFDLCVTGDDVVEAKPSPEPYLKAANILSVDIQNCIILEDSEIGIRSARQSGATVLVVDHE</sequence>
<proteinExistence type="predicted"/>
<dbReference type="PANTHER" id="PTHR43481:SF4">
    <property type="entry name" value="GLYCEROL-1-PHOSPHATE PHOSPHOHYDROLASE 1-RELATED"/>
    <property type="match status" value="1"/>
</dbReference>
<name>A0A329DSZ7_VIBDI</name>
<protein>
    <submittedName>
        <fullName evidence="1">HAD superfamily hydrolase (TIGR01509 family)</fullName>
    </submittedName>
</protein>
<comment type="caution">
    <text evidence="1">The sequence shown here is derived from an EMBL/GenBank/DDBJ whole genome shotgun (WGS) entry which is preliminary data.</text>
</comment>